<name>A0A6C2ULT5_9BACT</name>
<keyword evidence="2" id="KW-1185">Reference proteome</keyword>
<protein>
    <recommendedName>
        <fullName evidence="3">SHS2 domain-containing protein</fullName>
    </recommendedName>
</protein>
<dbReference type="PANTHER" id="PTHR32432:SF3">
    <property type="entry name" value="ETHANOLAMINE UTILIZATION PROTEIN EUTJ"/>
    <property type="match status" value="1"/>
</dbReference>
<dbReference type="Gene3D" id="3.30.420.40">
    <property type="match status" value="2"/>
</dbReference>
<dbReference type="InterPro" id="IPR043129">
    <property type="entry name" value="ATPase_NBD"/>
</dbReference>
<dbReference type="RefSeq" id="WP_136061521.1">
    <property type="nucleotide sequence ID" value="NZ_CAAHFH010000001.1"/>
</dbReference>
<organism evidence="1 2">
    <name type="scientific">Pontiella sulfatireligans</name>
    <dbReference type="NCBI Taxonomy" id="2750658"/>
    <lineage>
        <taxon>Bacteria</taxon>
        <taxon>Pseudomonadati</taxon>
        <taxon>Kiritimatiellota</taxon>
        <taxon>Kiritimatiellia</taxon>
        <taxon>Kiritimatiellales</taxon>
        <taxon>Pontiellaceae</taxon>
        <taxon>Pontiella</taxon>
    </lineage>
</organism>
<accession>A0A6C2ULT5</accession>
<dbReference type="AlphaFoldDB" id="A0A6C2ULT5"/>
<dbReference type="Proteomes" id="UP000346198">
    <property type="component" value="Unassembled WGS sequence"/>
</dbReference>
<dbReference type="SUPFAM" id="SSF53067">
    <property type="entry name" value="Actin-like ATPase domain"/>
    <property type="match status" value="1"/>
</dbReference>
<dbReference type="Gene3D" id="3.30.1490.300">
    <property type="match status" value="1"/>
</dbReference>
<evidence type="ECO:0000313" key="2">
    <source>
        <dbReference type="Proteomes" id="UP000346198"/>
    </source>
</evidence>
<sequence>MTKKTMKISRSQKRFADLVGLDFSTTATKVVRLKKTKDAITLLGMDLLPAVDFNSASRRLELPRNITANYGCLAYSGLASVVRMVNAPLSPEEATLPEAKLRELLNVEEGFRVSSVLVKRGRGRQDSNFLSAAIPQEDVRFLLNMFPSGSPAAASVEVAGLAFVAAFQHARGASCANEAVCLLEAGESITHFVFLNQGVVVLVGKLGFGARVIREKLAADLGVDDDLAATILNDRSINISASLDSVMEPYLKQLSISKDFIERHQGCRISKVFVSGGLSLLPHWKEEAGRMLHAEVVQWSPLENLQYDSEAIPGGLEQQAPRFAAAIGAAIGGLEQS</sequence>
<reference evidence="1 2" key="1">
    <citation type="submission" date="2019-04" db="EMBL/GenBank/DDBJ databases">
        <authorList>
            <person name="Van Vliet M D."/>
        </authorList>
    </citation>
    <scope>NUCLEOTIDE SEQUENCE [LARGE SCALE GENOMIC DNA]</scope>
    <source>
        <strain evidence="1 2">F21</strain>
    </source>
</reference>
<evidence type="ECO:0000313" key="1">
    <source>
        <dbReference type="EMBL" id="VGO20076.1"/>
    </source>
</evidence>
<dbReference type="Pfam" id="PF11104">
    <property type="entry name" value="PilM_2"/>
    <property type="match status" value="1"/>
</dbReference>
<dbReference type="PANTHER" id="PTHR32432">
    <property type="entry name" value="CELL DIVISION PROTEIN FTSA-RELATED"/>
    <property type="match status" value="1"/>
</dbReference>
<evidence type="ECO:0008006" key="3">
    <source>
        <dbReference type="Google" id="ProtNLM"/>
    </source>
</evidence>
<gene>
    <name evidence="1" type="ORF">SCARR_02136</name>
</gene>
<proteinExistence type="predicted"/>
<dbReference type="InterPro" id="IPR005883">
    <property type="entry name" value="PilM"/>
</dbReference>
<dbReference type="InterPro" id="IPR050696">
    <property type="entry name" value="FtsA/MreB"/>
</dbReference>
<dbReference type="EMBL" id="CAAHFH010000001">
    <property type="protein sequence ID" value="VGO20076.1"/>
    <property type="molecule type" value="Genomic_DNA"/>
</dbReference>